<keyword evidence="2" id="KW-1185">Reference proteome</keyword>
<protein>
    <submittedName>
        <fullName evidence="1">Uncharacterized protein</fullName>
    </submittedName>
</protein>
<sequence>MSELETLIRRRMNEEYAKGSSAEKIAQVIREIINNFDGSGARRN</sequence>
<evidence type="ECO:0000313" key="2">
    <source>
        <dbReference type="Proteomes" id="UP000031368"/>
    </source>
</evidence>
<reference evidence="1 2" key="1">
    <citation type="submission" date="2013-11" db="EMBL/GenBank/DDBJ databases">
        <title>Complete genome sequence of Rhizobium gallicum bv. gallicum R602.</title>
        <authorList>
            <person name="Bustos P."/>
            <person name="Santamaria R.I."/>
            <person name="Lozano L."/>
            <person name="Acosta J.L."/>
            <person name="Ormeno-Orrillo E."/>
            <person name="Rogel M.A."/>
            <person name="Romero D."/>
            <person name="Cevallos M.A."/>
            <person name="Martinez-Romero E."/>
            <person name="Gonzalez V."/>
        </authorList>
    </citation>
    <scope>NUCLEOTIDE SEQUENCE [LARGE SCALE GENOMIC DNA]</scope>
    <source>
        <strain evidence="1 2">R602</strain>
    </source>
</reference>
<accession>A0A0B4X0A4</accession>
<dbReference type="Proteomes" id="UP000031368">
    <property type="component" value="Chromosome"/>
</dbReference>
<dbReference type="AlphaFoldDB" id="A0A0B4X0A4"/>
<name>A0A0B4X0A4_9HYPH</name>
<dbReference type="KEGG" id="rga:RGR602_CH00582"/>
<evidence type="ECO:0000313" key="1">
    <source>
        <dbReference type="EMBL" id="AJD39947.1"/>
    </source>
</evidence>
<gene>
    <name evidence="1" type="ORF">RGR602_CH00582</name>
</gene>
<dbReference type="EMBL" id="CP006877">
    <property type="protein sequence ID" value="AJD39947.1"/>
    <property type="molecule type" value="Genomic_DNA"/>
</dbReference>
<proteinExistence type="predicted"/>
<organism evidence="1 2">
    <name type="scientific">Rhizobium gallicum bv. gallicum R602sp</name>
    <dbReference type="NCBI Taxonomy" id="1041138"/>
    <lineage>
        <taxon>Bacteria</taxon>
        <taxon>Pseudomonadati</taxon>
        <taxon>Pseudomonadota</taxon>
        <taxon>Alphaproteobacteria</taxon>
        <taxon>Hyphomicrobiales</taxon>
        <taxon>Rhizobiaceae</taxon>
        <taxon>Rhizobium/Agrobacterium group</taxon>
        <taxon>Rhizobium</taxon>
    </lineage>
</organism>
<dbReference type="HOGENOM" id="CLU_213927_0_0_5"/>